<evidence type="ECO:0000313" key="3">
    <source>
        <dbReference type="Proteomes" id="UP000712600"/>
    </source>
</evidence>
<evidence type="ECO:0000256" key="1">
    <source>
        <dbReference type="SAM" id="MobiDB-lite"/>
    </source>
</evidence>
<reference evidence="2" key="1">
    <citation type="submission" date="2019-12" db="EMBL/GenBank/DDBJ databases">
        <title>Genome sequencing and annotation of Brassica cretica.</title>
        <authorList>
            <person name="Studholme D.J."/>
            <person name="Sarris P."/>
        </authorList>
    </citation>
    <scope>NUCLEOTIDE SEQUENCE</scope>
    <source>
        <strain evidence="2">PFS-109/04</strain>
        <tissue evidence="2">Leaf</tissue>
    </source>
</reference>
<accession>A0A8S9QN93</accession>
<comment type="caution">
    <text evidence="2">The sequence shown here is derived from an EMBL/GenBank/DDBJ whole genome shotgun (WGS) entry which is preliminary data.</text>
</comment>
<feature type="region of interest" description="Disordered" evidence="1">
    <location>
        <begin position="1"/>
        <end position="78"/>
    </location>
</feature>
<sequence>MEEDDERELSEASGHHPIEAFDAALQGVSSAGGDFKDEDFEQVSLGDQEKSANVSHGDVKEPGSISNSDHQFGGTEGVAYHLSGTQEAYDLMPMDDVESERLSSDGPEREASYSMTKSVSDSSHHPESGYSPVHDSPQKPKPKATTSNVSPELLHLVDSAIMGKPESLDKLKNVLLRLRIRGSRADFISVASDSLHFLRSDPYVFSSDSRNVLVTVAIAQSISDVFVSQAKLYTLNLDV</sequence>
<protein>
    <submittedName>
        <fullName evidence="2">Uncharacterized protein</fullName>
    </submittedName>
</protein>
<feature type="compositionally biased region" description="Basic and acidic residues" evidence="1">
    <location>
        <begin position="9"/>
        <end position="19"/>
    </location>
</feature>
<evidence type="ECO:0000313" key="2">
    <source>
        <dbReference type="EMBL" id="KAF3553227.1"/>
    </source>
</evidence>
<dbReference type="AlphaFoldDB" id="A0A8S9QN93"/>
<name>A0A8S9QN93_BRACR</name>
<organism evidence="2 3">
    <name type="scientific">Brassica cretica</name>
    <name type="common">Mustard</name>
    <dbReference type="NCBI Taxonomy" id="69181"/>
    <lineage>
        <taxon>Eukaryota</taxon>
        <taxon>Viridiplantae</taxon>
        <taxon>Streptophyta</taxon>
        <taxon>Embryophyta</taxon>
        <taxon>Tracheophyta</taxon>
        <taxon>Spermatophyta</taxon>
        <taxon>Magnoliopsida</taxon>
        <taxon>eudicotyledons</taxon>
        <taxon>Gunneridae</taxon>
        <taxon>Pentapetalae</taxon>
        <taxon>rosids</taxon>
        <taxon>malvids</taxon>
        <taxon>Brassicales</taxon>
        <taxon>Brassicaceae</taxon>
        <taxon>Brassiceae</taxon>
        <taxon>Brassica</taxon>
    </lineage>
</organism>
<feature type="region of interest" description="Disordered" evidence="1">
    <location>
        <begin position="97"/>
        <end position="150"/>
    </location>
</feature>
<gene>
    <name evidence="2" type="ORF">F2Q69_00010756</name>
</gene>
<proteinExistence type="predicted"/>
<dbReference type="Proteomes" id="UP000712600">
    <property type="component" value="Unassembled WGS sequence"/>
</dbReference>
<dbReference type="EMBL" id="QGKX02000996">
    <property type="protein sequence ID" value="KAF3553227.1"/>
    <property type="molecule type" value="Genomic_DNA"/>
</dbReference>
<feature type="compositionally biased region" description="Basic and acidic residues" evidence="1">
    <location>
        <begin position="99"/>
        <end position="111"/>
    </location>
</feature>